<dbReference type="AlphaFoldDB" id="A0A4Y2UXG8"/>
<keyword evidence="1" id="KW-1133">Transmembrane helix</keyword>
<keyword evidence="1" id="KW-0812">Transmembrane</keyword>
<evidence type="ECO:0000313" key="3">
    <source>
        <dbReference type="Proteomes" id="UP000499080"/>
    </source>
</evidence>
<protein>
    <submittedName>
        <fullName evidence="2">Uncharacterized protein</fullName>
    </submittedName>
</protein>
<comment type="caution">
    <text evidence="2">The sequence shown here is derived from an EMBL/GenBank/DDBJ whole genome shotgun (WGS) entry which is preliminary data.</text>
</comment>
<dbReference type="EMBL" id="BGPR01040215">
    <property type="protein sequence ID" value="GBO16310.1"/>
    <property type="molecule type" value="Genomic_DNA"/>
</dbReference>
<dbReference type="Proteomes" id="UP000499080">
    <property type="component" value="Unassembled WGS sequence"/>
</dbReference>
<accession>A0A4Y2UXG8</accession>
<evidence type="ECO:0000313" key="2">
    <source>
        <dbReference type="EMBL" id="GBO16310.1"/>
    </source>
</evidence>
<evidence type="ECO:0000256" key="1">
    <source>
        <dbReference type="SAM" id="Phobius"/>
    </source>
</evidence>
<keyword evidence="3" id="KW-1185">Reference proteome</keyword>
<name>A0A4Y2UXG8_ARAVE</name>
<proteinExistence type="predicted"/>
<reference evidence="2 3" key="1">
    <citation type="journal article" date="2019" name="Sci. Rep.">
        <title>Orb-weaving spider Araneus ventricosus genome elucidates the spidroin gene catalogue.</title>
        <authorList>
            <person name="Kono N."/>
            <person name="Nakamura H."/>
            <person name="Ohtoshi R."/>
            <person name="Moran D.A.P."/>
            <person name="Shinohara A."/>
            <person name="Yoshida Y."/>
            <person name="Fujiwara M."/>
            <person name="Mori M."/>
            <person name="Tomita M."/>
            <person name="Arakawa K."/>
        </authorList>
    </citation>
    <scope>NUCLEOTIDE SEQUENCE [LARGE SCALE GENOMIC DNA]</scope>
</reference>
<keyword evidence="1" id="KW-0472">Membrane</keyword>
<gene>
    <name evidence="2" type="ORF">AVEN_68222_1</name>
</gene>
<feature type="transmembrane region" description="Helical" evidence="1">
    <location>
        <begin position="27"/>
        <end position="51"/>
    </location>
</feature>
<organism evidence="2 3">
    <name type="scientific">Araneus ventricosus</name>
    <name type="common">Orbweaver spider</name>
    <name type="synonym">Epeira ventricosa</name>
    <dbReference type="NCBI Taxonomy" id="182803"/>
    <lineage>
        <taxon>Eukaryota</taxon>
        <taxon>Metazoa</taxon>
        <taxon>Ecdysozoa</taxon>
        <taxon>Arthropoda</taxon>
        <taxon>Chelicerata</taxon>
        <taxon>Arachnida</taxon>
        <taxon>Araneae</taxon>
        <taxon>Araneomorphae</taxon>
        <taxon>Entelegynae</taxon>
        <taxon>Araneoidea</taxon>
        <taxon>Araneidae</taxon>
        <taxon>Araneus</taxon>
    </lineage>
</organism>
<sequence>MNDIFIRFDVTSPLSSFFCYRILEWNYIIPLASPFLLLCIHGFCLLFLFLTAEEEILLCYLRSLHGFSNERTILMLSIPALLLLVDTLSDGNGETCD</sequence>